<evidence type="ECO:0000256" key="2">
    <source>
        <dbReference type="SAM" id="Phobius"/>
    </source>
</evidence>
<protein>
    <submittedName>
        <fullName evidence="3">Uncharacterized protein</fullName>
    </submittedName>
</protein>
<dbReference type="HOGENOM" id="CLU_456681_0_0_1"/>
<dbReference type="Proteomes" id="UP000013827">
    <property type="component" value="Unassembled WGS sequence"/>
</dbReference>
<evidence type="ECO:0000313" key="4">
    <source>
        <dbReference type="Proteomes" id="UP000013827"/>
    </source>
</evidence>
<feature type="transmembrane region" description="Helical" evidence="2">
    <location>
        <begin position="146"/>
        <end position="165"/>
    </location>
</feature>
<dbReference type="GeneID" id="17286163"/>
<name>A0A0D3KYQ8_EMIH1</name>
<keyword evidence="2" id="KW-1133">Transmembrane helix</keyword>
<keyword evidence="2" id="KW-0812">Transmembrane</keyword>
<reference evidence="3" key="2">
    <citation type="submission" date="2024-10" db="UniProtKB">
        <authorList>
            <consortium name="EnsemblProtists"/>
        </authorList>
    </citation>
    <scope>IDENTIFICATION</scope>
</reference>
<evidence type="ECO:0000313" key="3">
    <source>
        <dbReference type="EnsemblProtists" id="EOD40893"/>
    </source>
</evidence>
<feature type="region of interest" description="Disordered" evidence="1">
    <location>
        <begin position="1"/>
        <end position="21"/>
    </location>
</feature>
<sequence length="598" mass="63067">MSDDYAQKPTQEYGTTRDSSTGNSIQNLLVTLSVAGLWLLVTAAAPQGGYGAPDYEYPSTYWDKYRKYAVSVGAVGLGLGLIALLMTRFKPDMSDKKMLSIKSTDVSVLGAFSIFFVLWWGVGAGVCTFKSPFAPDGTSAVPAGNGYFSVWTGFLASLLLLSKTMSIGDAKSLKGRAAGLFFAAVMLLIATIKYVDPNDGVEFPSAGPQTQTTDDIAIFGMASAAATILITIMIIFADMKESAIQTLIPILVLLWAATAGVLTFRSGSPFTGMNNGYFSSWFGFFMAAQMTGSASGPLNSNIFQILALGVVVVLSAYFYQGAVTTPVAAGVVDMVYQDNIVPDRQAYMIAVGAVAGFLALFHYWCSVFKPALLETVLFNVSDSPVSMRRAMAIFLVPWVAAGAIVGTFGVTGGGIFVAPATTANGYFSIWLLLVACLAHLGSEAEAAVENVRAVANADALSSSMFAFLFASVIVLGSLLQDQDNVIQEGRSDDVRGMFGEYVYSLVLVCISAFVGLYHLVLKEPLPLVNKIATPLLALGWLGAAGVLTFRDSAGFSVAGNGFFAVYVGLFLSFALVGKVHLSPARDDPPAADAVISAA</sequence>
<accession>A0A0D3KYQ8</accession>
<organism evidence="3 4">
    <name type="scientific">Emiliania huxleyi (strain CCMP1516)</name>
    <dbReference type="NCBI Taxonomy" id="280463"/>
    <lineage>
        <taxon>Eukaryota</taxon>
        <taxon>Haptista</taxon>
        <taxon>Haptophyta</taxon>
        <taxon>Prymnesiophyceae</taxon>
        <taxon>Isochrysidales</taxon>
        <taxon>Noelaerhabdaceae</taxon>
        <taxon>Emiliania</taxon>
    </lineage>
</organism>
<keyword evidence="2" id="KW-0472">Membrane</keyword>
<feature type="compositionally biased region" description="Polar residues" evidence="1">
    <location>
        <begin position="8"/>
        <end position="21"/>
    </location>
</feature>
<dbReference type="RefSeq" id="XP_005793322.1">
    <property type="nucleotide sequence ID" value="XM_005793265.1"/>
</dbReference>
<feature type="transmembrane region" description="Helical" evidence="2">
    <location>
        <begin position="65"/>
        <end position="85"/>
    </location>
</feature>
<feature type="transmembrane region" description="Helical" evidence="2">
    <location>
        <begin position="423"/>
        <end position="441"/>
    </location>
</feature>
<feature type="transmembrane region" description="Helical" evidence="2">
    <location>
        <begin position="216"/>
        <end position="237"/>
    </location>
</feature>
<feature type="transmembrane region" description="Helical" evidence="2">
    <location>
        <begin position="276"/>
        <end position="294"/>
    </location>
</feature>
<evidence type="ECO:0000256" key="1">
    <source>
        <dbReference type="SAM" id="MobiDB-lite"/>
    </source>
</evidence>
<feature type="transmembrane region" description="Helical" evidence="2">
    <location>
        <begin position="531"/>
        <end position="549"/>
    </location>
</feature>
<feature type="transmembrane region" description="Helical" evidence="2">
    <location>
        <begin position="498"/>
        <end position="519"/>
    </location>
</feature>
<reference evidence="4" key="1">
    <citation type="journal article" date="2013" name="Nature">
        <title>Pan genome of the phytoplankton Emiliania underpins its global distribution.</title>
        <authorList>
            <person name="Read B.A."/>
            <person name="Kegel J."/>
            <person name="Klute M.J."/>
            <person name="Kuo A."/>
            <person name="Lefebvre S.C."/>
            <person name="Maumus F."/>
            <person name="Mayer C."/>
            <person name="Miller J."/>
            <person name="Monier A."/>
            <person name="Salamov A."/>
            <person name="Young J."/>
            <person name="Aguilar M."/>
            <person name="Claverie J.M."/>
            <person name="Frickenhaus S."/>
            <person name="Gonzalez K."/>
            <person name="Herman E.K."/>
            <person name="Lin Y.C."/>
            <person name="Napier J."/>
            <person name="Ogata H."/>
            <person name="Sarno A.F."/>
            <person name="Shmutz J."/>
            <person name="Schroeder D."/>
            <person name="de Vargas C."/>
            <person name="Verret F."/>
            <person name="von Dassow P."/>
            <person name="Valentin K."/>
            <person name="Van de Peer Y."/>
            <person name="Wheeler G."/>
            <person name="Dacks J.B."/>
            <person name="Delwiche C.F."/>
            <person name="Dyhrman S.T."/>
            <person name="Glockner G."/>
            <person name="John U."/>
            <person name="Richards T."/>
            <person name="Worden A.Z."/>
            <person name="Zhang X."/>
            <person name="Grigoriev I.V."/>
            <person name="Allen A.E."/>
            <person name="Bidle K."/>
            <person name="Borodovsky M."/>
            <person name="Bowler C."/>
            <person name="Brownlee C."/>
            <person name="Cock J.M."/>
            <person name="Elias M."/>
            <person name="Gladyshev V.N."/>
            <person name="Groth M."/>
            <person name="Guda C."/>
            <person name="Hadaegh A."/>
            <person name="Iglesias-Rodriguez M.D."/>
            <person name="Jenkins J."/>
            <person name="Jones B.M."/>
            <person name="Lawson T."/>
            <person name="Leese F."/>
            <person name="Lindquist E."/>
            <person name="Lobanov A."/>
            <person name="Lomsadze A."/>
            <person name="Malik S.B."/>
            <person name="Marsh M.E."/>
            <person name="Mackinder L."/>
            <person name="Mock T."/>
            <person name="Mueller-Roeber B."/>
            <person name="Pagarete A."/>
            <person name="Parker M."/>
            <person name="Probert I."/>
            <person name="Quesneville H."/>
            <person name="Raines C."/>
            <person name="Rensing S.A."/>
            <person name="Riano-Pachon D.M."/>
            <person name="Richier S."/>
            <person name="Rokitta S."/>
            <person name="Shiraiwa Y."/>
            <person name="Soanes D.M."/>
            <person name="van der Giezen M."/>
            <person name="Wahlund T.M."/>
            <person name="Williams B."/>
            <person name="Wilson W."/>
            <person name="Wolfe G."/>
            <person name="Wurch L.L."/>
        </authorList>
    </citation>
    <scope>NUCLEOTIDE SEQUENCE</scope>
</reference>
<dbReference type="KEGG" id="ehx:EMIHUDRAFT_439512"/>
<feature type="transmembrane region" description="Helical" evidence="2">
    <location>
        <begin position="177"/>
        <end position="196"/>
    </location>
</feature>
<feature type="transmembrane region" description="Helical" evidence="2">
    <location>
        <begin position="555"/>
        <end position="576"/>
    </location>
</feature>
<keyword evidence="4" id="KW-1185">Reference proteome</keyword>
<dbReference type="AlphaFoldDB" id="A0A0D3KYQ8"/>
<feature type="transmembrane region" description="Helical" evidence="2">
    <location>
        <begin position="453"/>
        <end position="478"/>
    </location>
</feature>
<feature type="transmembrane region" description="Helical" evidence="2">
    <location>
        <begin position="27"/>
        <end position="45"/>
    </location>
</feature>
<proteinExistence type="predicted"/>
<dbReference type="EnsemblProtists" id="EOD40893">
    <property type="protein sequence ID" value="EOD40893"/>
    <property type="gene ID" value="EMIHUDRAFT_439512"/>
</dbReference>
<feature type="transmembrane region" description="Helical" evidence="2">
    <location>
        <begin position="392"/>
        <end position="417"/>
    </location>
</feature>
<feature type="transmembrane region" description="Helical" evidence="2">
    <location>
        <begin position="106"/>
        <end position="126"/>
    </location>
</feature>
<dbReference type="PaxDb" id="2903-EOD40893"/>
<feature type="transmembrane region" description="Helical" evidence="2">
    <location>
        <begin position="244"/>
        <end position="264"/>
    </location>
</feature>
<feature type="transmembrane region" description="Helical" evidence="2">
    <location>
        <begin position="346"/>
        <end position="365"/>
    </location>
</feature>